<reference evidence="3 5" key="2">
    <citation type="submission" date="2020-12" db="EMBL/GenBank/DDBJ databases">
        <title>Draft genome sequence of Halomonas pacifica strain CARE-V15.</title>
        <authorList>
            <person name="Vignesh N."/>
            <person name="Thabitha A."/>
            <person name="Saravanan R."/>
            <person name="Manigandan V."/>
        </authorList>
    </citation>
    <scope>NUCLEOTIDE SEQUENCE [LARGE SCALE GENOMIC DNA]</scope>
    <source>
        <strain evidence="3 5">CARE-V15</strain>
    </source>
</reference>
<evidence type="ECO:0000313" key="2">
    <source>
        <dbReference type="EMBL" id="GEK48332.1"/>
    </source>
</evidence>
<gene>
    <name evidence="2" type="ORF">HPA02_26150</name>
    <name evidence="3" type="ORF">I7V36_13685</name>
</gene>
<reference evidence="2 4" key="1">
    <citation type="submission" date="2019-07" db="EMBL/GenBank/DDBJ databases">
        <title>Whole genome shotgun sequence of Halomonas pacifica NBRC 102220.</title>
        <authorList>
            <person name="Hosoyama A."/>
            <person name="Uohara A."/>
            <person name="Ohji S."/>
            <person name="Ichikawa N."/>
        </authorList>
    </citation>
    <scope>NUCLEOTIDE SEQUENCE [LARGE SCALE GENOMIC DNA]</scope>
    <source>
        <strain evidence="2 4">NBRC 102220</strain>
    </source>
</reference>
<evidence type="ECO:0000313" key="3">
    <source>
        <dbReference type="EMBL" id="MBH8581150.1"/>
    </source>
</evidence>
<evidence type="ECO:0000313" key="4">
    <source>
        <dbReference type="Proteomes" id="UP000321275"/>
    </source>
</evidence>
<evidence type="ECO:0000256" key="1">
    <source>
        <dbReference type="SAM" id="MobiDB-lite"/>
    </source>
</evidence>
<evidence type="ECO:0000313" key="5">
    <source>
        <dbReference type="Proteomes" id="UP000651738"/>
    </source>
</evidence>
<dbReference type="EMBL" id="BJUK01000033">
    <property type="protein sequence ID" value="GEK48332.1"/>
    <property type="molecule type" value="Genomic_DNA"/>
</dbReference>
<organism evidence="2 4">
    <name type="scientific">Bisbaumannia pacifica</name>
    <dbReference type="NCBI Taxonomy" id="77098"/>
    <lineage>
        <taxon>Bacteria</taxon>
        <taxon>Pseudomonadati</taxon>
        <taxon>Pseudomonadota</taxon>
        <taxon>Gammaproteobacteria</taxon>
        <taxon>Oceanospirillales</taxon>
        <taxon>Halomonadaceae</taxon>
        <taxon>Bisbaumannia</taxon>
    </lineage>
</organism>
<sequence length="61" mass="6836">MAIDIDSGKHTANGQGDQAWRLGSQSITSLRAKGKDLRLIEYAVQSATKRDQLRIRKPQQQ</sequence>
<accession>A0A510XA72</accession>
<protein>
    <submittedName>
        <fullName evidence="2">Uncharacterized protein</fullName>
    </submittedName>
</protein>
<proteinExistence type="predicted"/>
<dbReference type="RefSeq" id="WP_186809989.1">
    <property type="nucleotide sequence ID" value="NZ_BJUK01000033.1"/>
</dbReference>
<dbReference type="Proteomes" id="UP000321275">
    <property type="component" value="Unassembled WGS sequence"/>
</dbReference>
<keyword evidence="4" id="KW-1185">Reference proteome</keyword>
<feature type="region of interest" description="Disordered" evidence="1">
    <location>
        <begin position="1"/>
        <end position="21"/>
    </location>
</feature>
<dbReference type="AlphaFoldDB" id="A0A510XA72"/>
<name>A0A510XA72_9GAMM</name>
<dbReference type="EMBL" id="JAEDAF010000013">
    <property type="protein sequence ID" value="MBH8581150.1"/>
    <property type="molecule type" value="Genomic_DNA"/>
</dbReference>
<comment type="caution">
    <text evidence="2">The sequence shown here is derived from an EMBL/GenBank/DDBJ whole genome shotgun (WGS) entry which is preliminary data.</text>
</comment>
<dbReference type="Proteomes" id="UP000651738">
    <property type="component" value="Unassembled WGS sequence"/>
</dbReference>